<comment type="caution">
    <text evidence="3">The sequence shown here is derived from an EMBL/GenBank/DDBJ whole genome shotgun (WGS) entry which is preliminary data.</text>
</comment>
<dbReference type="Gene3D" id="3.90.640.90">
    <property type="entry name" value="Anti-proliferative protein, N-terminal domain"/>
    <property type="match status" value="1"/>
</dbReference>
<dbReference type="EMBL" id="MDYQ01000010">
    <property type="protein sequence ID" value="PRP88518.1"/>
    <property type="molecule type" value="Genomic_DNA"/>
</dbReference>
<evidence type="ECO:0000313" key="4">
    <source>
        <dbReference type="EMBL" id="PRP88518.1"/>
    </source>
</evidence>
<name>A0A2P6NX29_9EUKA</name>
<evidence type="ECO:0000313" key="5">
    <source>
        <dbReference type="Proteomes" id="UP000241769"/>
    </source>
</evidence>
<evidence type="ECO:0000313" key="3">
    <source>
        <dbReference type="EMBL" id="PRP88513.1"/>
    </source>
</evidence>
<dbReference type="PRINTS" id="PR00310">
    <property type="entry name" value="ANTIPRLFBTG1"/>
</dbReference>
<dbReference type="Pfam" id="PF07742">
    <property type="entry name" value="BTG"/>
    <property type="match status" value="1"/>
</dbReference>
<evidence type="ECO:0000259" key="2">
    <source>
        <dbReference type="SMART" id="SM00099"/>
    </source>
</evidence>
<keyword evidence="5" id="KW-1185">Reference proteome</keyword>
<gene>
    <name evidence="3" type="ORF">PROFUN_03230</name>
    <name evidence="4" type="ORF">PROFUN_03235</name>
</gene>
<dbReference type="InterPro" id="IPR036054">
    <property type="entry name" value="BTG-like_sf"/>
</dbReference>
<dbReference type="SMART" id="SM00099">
    <property type="entry name" value="btg1"/>
    <property type="match status" value="1"/>
</dbReference>
<dbReference type="InterPro" id="IPR033332">
    <property type="entry name" value="BTG"/>
</dbReference>
<dbReference type="OrthoDB" id="19928at2759"/>
<feature type="domain" description="Anti-proliferative protein" evidence="2">
    <location>
        <begin position="4"/>
        <end position="114"/>
    </location>
</feature>
<dbReference type="SUPFAM" id="SSF160696">
    <property type="entry name" value="BTG domain-like"/>
    <property type="match status" value="1"/>
</dbReference>
<dbReference type="PANTHER" id="PTHR22978:SF22">
    <property type="entry name" value="BTG FAMILY PROTEIN"/>
    <property type="match status" value="1"/>
</dbReference>
<dbReference type="GO" id="GO:0005634">
    <property type="term" value="C:nucleus"/>
    <property type="evidence" value="ECO:0007669"/>
    <property type="project" value="TreeGrafter"/>
</dbReference>
<sequence>MPEATRECEVASCWWTSQLDTGVAPPLTEDQLSKFQMALQSILEQRYDNHWYPIDPERGTAYRSISSEGRSMDQVITQAARLSGIPNITGRLKVQCIMWVDPSSVKVAFSHAKKPNIIWQRNEEGVEQLTWRHTGNSAHINQRLVNSNLTRESLLEVQEIVS</sequence>
<dbReference type="Proteomes" id="UP000241769">
    <property type="component" value="Unassembled WGS sequence"/>
</dbReference>
<dbReference type="GO" id="GO:0005737">
    <property type="term" value="C:cytoplasm"/>
    <property type="evidence" value="ECO:0007669"/>
    <property type="project" value="TreeGrafter"/>
</dbReference>
<dbReference type="InterPro" id="IPR002087">
    <property type="entry name" value="Anti_prolifrtn"/>
</dbReference>
<comment type="similarity">
    <text evidence="1">Belongs to the BTG family.</text>
</comment>
<organism evidence="3 5">
    <name type="scientific">Planoprotostelium fungivorum</name>
    <dbReference type="NCBI Taxonomy" id="1890364"/>
    <lineage>
        <taxon>Eukaryota</taxon>
        <taxon>Amoebozoa</taxon>
        <taxon>Evosea</taxon>
        <taxon>Variosea</taxon>
        <taxon>Cavosteliida</taxon>
        <taxon>Cavosteliaceae</taxon>
        <taxon>Planoprotostelium</taxon>
    </lineage>
</organism>
<reference evidence="3 5" key="1">
    <citation type="journal article" date="2018" name="Genome Biol. Evol.">
        <title>Multiple Roots of Fruiting Body Formation in Amoebozoa.</title>
        <authorList>
            <person name="Hillmann F."/>
            <person name="Forbes G."/>
            <person name="Novohradska S."/>
            <person name="Ferling I."/>
            <person name="Riege K."/>
            <person name="Groth M."/>
            <person name="Westermann M."/>
            <person name="Marz M."/>
            <person name="Spaller T."/>
            <person name="Winckler T."/>
            <person name="Schaap P."/>
            <person name="Glockner G."/>
        </authorList>
    </citation>
    <scope>NUCLEOTIDE SEQUENCE [LARGE SCALE GENOMIC DNA]</scope>
    <source>
        <strain evidence="3 5">Jena</strain>
    </source>
</reference>
<dbReference type="EMBL" id="MDYQ01000010">
    <property type="protein sequence ID" value="PRP88513.1"/>
    <property type="molecule type" value="Genomic_DNA"/>
</dbReference>
<dbReference type="PANTHER" id="PTHR22978">
    <property type="entry name" value="B-CELL TRANSLOCATION GENE"/>
    <property type="match status" value="1"/>
</dbReference>
<protein>
    <submittedName>
        <fullName evidence="3">Protein BTG1-like</fullName>
    </submittedName>
</protein>
<evidence type="ECO:0000256" key="1">
    <source>
        <dbReference type="ARBA" id="ARBA00007989"/>
    </source>
</evidence>
<dbReference type="STRING" id="1890364.A0A2P6NX29"/>
<proteinExistence type="inferred from homology"/>
<accession>A0A2P6NX29</accession>
<dbReference type="InParanoid" id="A0A2P6NX29"/>
<dbReference type="AlphaFoldDB" id="A0A2P6NX29"/>